<name>A0ACC3A0Y7_9EURO</name>
<dbReference type="EMBL" id="JAPDRQ010000143">
    <property type="protein sequence ID" value="KAJ9653734.1"/>
    <property type="molecule type" value="Genomic_DNA"/>
</dbReference>
<keyword evidence="2" id="KW-1185">Reference proteome</keyword>
<proteinExistence type="predicted"/>
<accession>A0ACC3A0Y7</accession>
<evidence type="ECO:0000313" key="2">
    <source>
        <dbReference type="Proteomes" id="UP001172386"/>
    </source>
</evidence>
<evidence type="ECO:0000313" key="1">
    <source>
        <dbReference type="EMBL" id="KAJ9653734.1"/>
    </source>
</evidence>
<comment type="caution">
    <text evidence="1">The sequence shown here is derived from an EMBL/GenBank/DDBJ whole genome shotgun (WGS) entry which is preliminary data.</text>
</comment>
<protein>
    <submittedName>
        <fullName evidence="1">Uncharacterized protein</fullName>
    </submittedName>
</protein>
<reference evidence="1" key="1">
    <citation type="submission" date="2022-10" db="EMBL/GenBank/DDBJ databases">
        <title>Culturing micro-colonial fungi from biological soil crusts in the Mojave desert and describing Neophaeococcomyces mojavensis, and introducing the new genera and species Taxawa tesnikishii.</title>
        <authorList>
            <person name="Kurbessoian T."/>
            <person name="Stajich J.E."/>
        </authorList>
    </citation>
    <scope>NUCLEOTIDE SEQUENCE</scope>
    <source>
        <strain evidence="1">JES_112</strain>
    </source>
</reference>
<gene>
    <name evidence="1" type="ORF">H2198_007132</name>
</gene>
<organism evidence="1 2">
    <name type="scientific">Neophaeococcomyces mojaviensis</name>
    <dbReference type="NCBI Taxonomy" id="3383035"/>
    <lineage>
        <taxon>Eukaryota</taxon>
        <taxon>Fungi</taxon>
        <taxon>Dikarya</taxon>
        <taxon>Ascomycota</taxon>
        <taxon>Pezizomycotina</taxon>
        <taxon>Eurotiomycetes</taxon>
        <taxon>Chaetothyriomycetidae</taxon>
        <taxon>Chaetothyriales</taxon>
        <taxon>Chaetothyriales incertae sedis</taxon>
        <taxon>Neophaeococcomyces</taxon>
    </lineage>
</organism>
<dbReference type="Proteomes" id="UP001172386">
    <property type="component" value="Unassembled WGS sequence"/>
</dbReference>
<sequence>MDAKKPSVLDVDQPDDEKLSQHSHHEGIQTSSIIIDPDAEKKLIRKIDIRLIPILCLLLLCAFVDRINIGNARIQGLEASLNMTGNDYSTALYTFFITYVLFEVPCNMLLKRIRPSAFLSAIIGCCGVVTIGQGVTASFAGLIVCRVLIGFFEAGFVPGCIYLISMYYKRHELQRRINLFYATSILAGAFSGFLAYAIAHMEGIATFFIAVGSYFIIPDWPDTAKFLTVEEREMLLHRLAIDTPDSDMTHLDKKAARRIFGDLKIWLGAFMYLGIVTSTHVDPIYIAAAVVTLIAAILSDKLRHRFSFVIAGCLTCTIGYAVLLSMLSVPVGARYFALYMITCGCWLAQPITVVWLNNDLGGHYKRGIGAAIQLSIGNCSGVVASNIFLTSQAPTYHLGYGMGLGFVCMCGITAVAFLFLVRRENAIRERGGRDDRYDLPEKERGNLGDDHPRCRFTY</sequence>